<dbReference type="EMBL" id="ACFG01000004">
    <property type="protein sequence ID" value="EEH64395.1"/>
    <property type="molecule type" value="Genomic_DNA"/>
</dbReference>
<proteinExistence type="predicted"/>
<gene>
    <name evidence="1" type="ORF">HMPREF0044_0132</name>
</gene>
<reference evidence="1 2" key="1">
    <citation type="submission" date="2009-01" db="EMBL/GenBank/DDBJ databases">
        <authorList>
            <person name="Qin X."/>
            <person name="Bachman B."/>
            <person name="Battles P."/>
            <person name="Bell A."/>
            <person name="Bess C."/>
            <person name="Bickham C."/>
            <person name="Chaboub L."/>
            <person name="Chen D."/>
            <person name="Coyle M."/>
            <person name="Deiros D.R."/>
            <person name="Dinh H."/>
            <person name="Forbes L."/>
            <person name="Fowler G."/>
            <person name="Francisco L."/>
            <person name="Fu Q."/>
            <person name="Gubbala S."/>
            <person name="Hale W."/>
            <person name="Han Y."/>
            <person name="Hemphill L."/>
            <person name="Highlander S.K."/>
            <person name="Hirani K."/>
            <person name="Hogues M."/>
            <person name="Jackson L."/>
            <person name="Jakkamsetti A."/>
            <person name="Javaid M."/>
            <person name="Jiang H."/>
            <person name="Korchina V."/>
            <person name="Kovar C."/>
            <person name="Lara F."/>
            <person name="Lee S."/>
            <person name="Mata R."/>
            <person name="Mathew T."/>
            <person name="Moen C."/>
            <person name="Morales K."/>
            <person name="Munidasa M."/>
            <person name="Nazareth L."/>
            <person name="Ngo R."/>
            <person name="Nguyen L."/>
            <person name="Okwuonu G."/>
            <person name="Ongeri F."/>
            <person name="Patil S."/>
            <person name="Petrosino J."/>
            <person name="Pham C."/>
            <person name="Pham P."/>
            <person name="Pu L.-L."/>
            <person name="Puazo M."/>
            <person name="Raj R."/>
            <person name="Reid J."/>
            <person name="Rouhana J."/>
            <person name="Saada N."/>
            <person name="Shang Y."/>
            <person name="Simmons D."/>
            <person name="Thornton R."/>
            <person name="Warren J."/>
            <person name="Weissenberger G."/>
            <person name="Zhang J."/>
            <person name="Zhang L."/>
            <person name="Zhou C."/>
            <person name="Zhu D."/>
            <person name="Muzny D."/>
            <person name="Worley K."/>
            <person name="Gibbs R."/>
        </authorList>
    </citation>
    <scope>NUCLEOTIDE SEQUENCE [LARGE SCALE GENOMIC DNA]</scope>
    <source>
        <strain evidence="1 2">DSM 15436</strain>
    </source>
</reference>
<protein>
    <recommendedName>
        <fullName evidence="3">Minor tail protein</fullName>
    </recommendedName>
</protein>
<keyword evidence="2" id="KW-1185">Reference proteome</keyword>
<dbReference type="HOGENOM" id="CLU_528574_0_0_11"/>
<name>C0VY92_9ACTO</name>
<dbReference type="eggNOG" id="ENOG50326BK">
    <property type="taxonomic scope" value="Bacteria"/>
</dbReference>
<sequence length="515" mass="55969">MSIQVPLSFDSVKGFTTRQGNTFFTDDLLRIPLPPIPAGVKANLVFAAYVKPRTGTTHAFATFDMGNNGVSASQWFNATYPIPEGANELTVTSLQSLSLLTLRLEIEANADQEISPYDTLAVEVYAPIADGSALQWDTSRWNRVVWNVEAPAPSSMRWNTSYWNARRWYDSGANFNTWQSIINQATAVTISRGMTRLGTSAIVGLMTVELKGAGCDPRALGLSIGTPARCYLKHSLTPLYTGNLVEAQINPHPTDPAKTTVTLTFADAVATLANTVRYGAKADHGNGEESFTARAKRLSKSARGIEFSISSSDVQIAPTVWETSLASHFDALTATTGGYWTVNRSNTVLVRPSQPSVSDVTISDVHLTRPALYYTEISEAWNSTSLVTAVESTTHTAVRTLDGWEAADRVITVEAPTQVATWVGATESVDLLTPLVGSAQRDAATRLLKRATQTPAIQSNTFHLTTAKVSTYTAIANLDPAQIINVHRNGEIHTMQIKEITHTITPTTWETTLNY</sequence>
<dbReference type="STRING" id="525245.HMPREF0044_0132"/>
<organism evidence="1 2">
    <name type="scientific">Gleimia coleocanis DSM 15436</name>
    <dbReference type="NCBI Taxonomy" id="525245"/>
    <lineage>
        <taxon>Bacteria</taxon>
        <taxon>Bacillati</taxon>
        <taxon>Actinomycetota</taxon>
        <taxon>Actinomycetes</taxon>
        <taxon>Actinomycetales</taxon>
        <taxon>Actinomycetaceae</taxon>
        <taxon>Gleimia</taxon>
    </lineage>
</organism>
<comment type="caution">
    <text evidence="1">The sequence shown here is derived from an EMBL/GenBank/DDBJ whole genome shotgun (WGS) entry which is preliminary data.</text>
</comment>
<dbReference type="AlphaFoldDB" id="C0VY92"/>
<dbReference type="RefSeq" id="WP_006547129.1">
    <property type="nucleotide sequence ID" value="NZ_DS999545.1"/>
</dbReference>
<evidence type="ECO:0000313" key="2">
    <source>
        <dbReference type="Proteomes" id="UP000010301"/>
    </source>
</evidence>
<evidence type="ECO:0000313" key="1">
    <source>
        <dbReference type="EMBL" id="EEH64395.1"/>
    </source>
</evidence>
<dbReference type="Proteomes" id="UP000010301">
    <property type="component" value="Unassembled WGS sequence"/>
</dbReference>
<accession>C0VY92</accession>
<evidence type="ECO:0008006" key="3">
    <source>
        <dbReference type="Google" id="ProtNLM"/>
    </source>
</evidence>
<dbReference type="OrthoDB" id="9910201at2"/>